<feature type="domain" description="Ion transport" evidence="8">
    <location>
        <begin position="4"/>
        <end position="140"/>
    </location>
</feature>
<evidence type="ECO:0000256" key="1">
    <source>
        <dbReference type="ARBA" id="ARBA00004141"/>
    </source>
</evidence>
<evidence type="ECO:0000256" key="2">
    <source>
        <dbReference type="ARBA" id="ARBA00022692"/>
    </source>
</evidence>
<dbReference type="InterPro" id="IPR024862">
    <property type="entry name" value="TRPV"/>
</dbReference>
<feature type="transmembrane region" description="Helical" evidence="7">
    <location>
        <begin position="34"/>
        <end position="54"/>
    </location>
</feature>
<dbReference type="GO" id="GO:0005886">
    <property type="term" value="C:plasma membrane"/>
    <property type="evidence" value="ECO:0007669"/>
    <property type="project" value="TreeGrafter"/>
</dbReference>
<feature type="region of interest" description="Disordered" evidence="6">
    <location>
        <begin position="235"/>
        <end position="266"/>
    </location>
</feature>
<proteinExistence type="predicted"/>
<keyword evidence="5 7" id="KW-0472">Membrane</keyword>
<evidence type="ECO:0000256" key="3">
    <source>
        <dbReference type="ARBA" id="ARBA00022737"/>
    </source>
</evidence>
<evidence type="ECO:0000259" key="8">
    <source>
        <dbReference type="Pfam" id="PF00520"/>
    </source>
</evidence>
<reference evidence="9" key="1">
    <citation type="submission" date="2021-01" db="EMBL/GenBank/DDBJ databases">
        <authorList>
            <person name="Corre E."/>
            <person name="Pelletier E."/>
            <person name="Niang G."/>
            <person name="Scheremetjew M."/>
            <person name="Finn R."/>
            <person name="Kale V."/>
            <person name="Holt S."/>
            <person name="Cochrane G."/>
            <person name="Meng A."/>
            <person name="Brown T."/>
            <person name="Cohen L."/>
        </authorList>
    </citation>
    <scope>NUCLEOTIDE SEQUENCE</scope>
    <source>
        <strain evidence="9">SAG 11-49</strain>
    </source>
</reference>
<dbReference type="PANTHER" id="PTHR10582:SF2">
    <property type="entry name" value="INACTIVE"/>
    <property type="match status" value="1"/>
</dbReference>
<protein>
    <recommendedName>
        <fullName evidence="8">Ion transport domain-containing protein</fullName>
    </recommendedName>
</protein>
<dbReference type="InterPro" id="IPR005821">
    <property type="entry name" value="Ion_trans_dom"/>
</dbReference>
<feature type="transmembrane region" description="Helical" evidence="7">
    <location>
        <begin position="66"/>
        <end position="85"/>
    </location>
</feature>
<dbReference type="Pfam" id="PF00520">
    <property type="entry name" value="Ion_trans"/>
    <property type="match status" value="1"/>
</dbReference>
<evidence type="ECO:0000256" key="5">
    <source>
        <dbReference type="ARBA" id="ARBA00023136"/>
    </source>
</evidence>
<dbReference type="GO" id="GO:0098703">
    <property type="term" value="P:calcium ion import across plasma membrane"/>
    <property type="evidence" value="ECO:0007669"/>
    <property type="project" value="TreeGrafter"/>
</dbReference>
<evidence type="ECO:0000256" key="6">
    <source>
        <dbReference type="SAM" id="MobiDB-lite"/>
    </source>
</evidence>
<dbReference type="Gene3D" id="1.10.287.70">
    <property type="match status" value="1"/>
</dbReference>
<feature type="compositionally biased region" description="Polar residues" evidence="6">
    <location>
        <begin position="284"/>
        <end position="302"/>
    </location>
</feature>
<evidence type="ECO:0000256" key="7">
    <source>
        <dbReference type="SAM" id="Phobius"/>
    </source>
</evidence>
<keyword evidence="2 7" id="KW-0812">Transmembrane</keyword>
<evidence type="ECO:0000313" key="9">
    <source>
        <dbReference type="EMBL" id="CAD8697142.1"/>
    </source>
</evidence>
<sequence length="325" mass="35463">MILFLRSLYFSFAISWLGSFVCTVILVMKRLFPFFFLLATIFAGFGLSFVVLLGDALQTDQYDEDMVAPDGSIGAVFIRLFVSIFSGLDDDYMRQKLGPGNTTVLYVMLKVLYQVLVTIVLLNILIAIIGESYSQVLEQKECELLRNKATLLIEAEALMPAFVMARINAAISKKWLYAIKPRKFTEEQGAAVAHDDDSHSQLEKQLQALAASVAAISEQLRRQDPAWKAGRQDLLAQQPGGPATGSAKQEQGEFEVTPAEGGAQGLHLRGVARETTPMAGMLASQQAGLSVSAQPHSAQVHPQSPPAHLQRHASDNSVDEELAAI</sequence>
<keyword evidence="4 7" id="KW-1133">Transmembrane helix</keyword>
<dbReference type="EMBL" id="HBFB01037913">
    <property type="protein sequence ID" value="CAD8697142.1"/>
    <property type="molecule type" value="Transcribed_RNA"/>
</dbReference>
<accession>A0A7S0S7T2</accession>
<organism evidence="9">
    <name type="scientific">Chlamydomonas leiostraca</name>
    <dbReference type="NCBI Taxonomy" id="1034604"/>
    <lineage>
        <taxon>Eukaryota</taxon>
        <taxon>Viridiplantae</taxon>
        <taxon>Chlorophyta</taxon>
        <taxon>core chlorophytes</taxon>
        <taxon>Chlorophyceae</taxon>
        <taxon>CS clade</taxon>
        <taxon>Chlamydomonadales</taxon>
        <taxon>Chlamydomonadaceae</taxon>
        <taxon>Chlamydomonas</taxon>
    </lineage>
</organism>
<keyword evidence="3" id="KW-0677">Repeat</keyword>
<feature type="transmembrane region" description="Helical" evidence="7">
    <location>
        <begin position="7"/>
        <end position="28"/>
    </location>
</feature>
<dbReference type="PANTHER" id="PTHR10582">
    <property type="entry name" value="TRANSIENT RECEPTOR POTENTIAL ION CHANNEL PROTEIN"/>
    <property type="match status" value="1"/>
</dbReference>
<name>A0A7S0S7T2_9CHLO</name>
<feature type="transmembrane region" description="Helical" evidence="7">
    <location>
        <begin position="105"/>
        <end position="130"/>
    </location>
</feature>
<evidence type="ECO:0000256" key="4">
    <source>
        <dbReference type="ARBA" id="ARBA00022989"/>
    </source>
</evidence>
<dbReference type="AlphaFoldDB" id="A0A7S0S7T2"/>
<feature type="region of interest" description="Disordered" evidence="6">
    <location>
        <begin position="284"/>
        <end position="325"/>
    </location>
</feature>
<gene>
    <name evidence="9" type="ORF">CLEI1391_LOCUS21329</name>
</gene>
<dbReference type="GO" id="GO:0005216">
    <property type="term" value="F:monoatomic ion channel activity"/>
    <property type="evidence" value="ECO:0007669"/>
    <property type="project" value="InterPro"/>
</dbReference>
<comment type="subcellular location">
    <subcellularLocation>
        <location evidence="1">Membrane</location>
        <topology evidence="1">Multi-pass membrane protein</topology>
    </subcellularLocation>
</comment>